<protein>
    <submittedName>
        <fullName evidence="1">Uncharacterized protein</fullName>
    </submittedName>
</protein>
<gene>
    <name evidence="1" type="ORF">V6N11_071268</name>
</gene>
<dbReference type="EMBL" id="JBBPBN010000003">
    <property type="protein sequence ID" value="KAK9042915.1"/>
    <property type="molecule type" value="Genomic_DNA"/>
</dbReference>
<dbReference type="Proteomes" id="UP001396334">
    <property type="component" value="Unassembled WGS sequence"/>
</dbReference>
<proteinExistence type="predicted"/>
<comment type="caution">
    <text evidence="1">The sequence shown here is derived from an EMBL/GenBank/DDBJ whole genome shotgun (WGS) entry which is preliminary data.</text>
</comment>
<organism evidence="1 2">
    <name type="scientific">Hibiscus sabdariffa</name>
    <name type="common">roselle</name>
    <dbReference type="NCBI Taxonomy" id="183260"/>
    <lineage>
        <taxon>Eukaryota</taxon>
        <taxon>Viridiplantae</taxon>
        <taxon>Streptophyta</taxon>
        <taxon>Embryophyta</taxon>
        <taxon>Tracheophyta</taxon>
        <taxon>Spermatophyta</taxon>
        <taxon>Magnoliopsida</taxon>
        <taxon>eudicotyledons</taxon>
        <taxon>Gunneridae</taxon>
        <taxon>Pentapetalae</taxon>
        <taxon>rosids</taxon>
        <taxon>malvids</taxon>
        <taxon>Malvales</taxon>
        <taxon>Malvaceae</taxon>
        <taxon>Malvoideae</taxon>
        <taxon>Hibiscus</taxon>
    </lineage>
</organism>
<evidence type="ECO:0000313" key="1">
    <source>
        <dbReference type="EMBL" id="KAK9042915.1"/>
    </source>
</evidence>
<accession>A0ABR2TZM1</accession>
<keyword evidence="2" id="KW-1185">Reference proteome</keyword>
<name>A0ABR2TZM1_9ROSI</name>
<reference evidence="1 2" key="1">
    <citation type="journal article" date="2024" name="G3 (Bethesda)">
        <title>Genome assembly of Hibiscus sabdariffa L. provides insights into metabolisms of medicinal natural products.</title>
        <authorList>
            <person name="Kim T."/>
        </authorList>
    </citation>
    <scope>NUCLEOTIDE SEQUENCE [LARGE SCALE GENOMIC DNA]</scope>
    <source>
        <strain evidence="1">TK-2024</strain>
        <tissue evidence="1">Old leaves</tissue>
    </source>
</reference>
<sequence>MKVELTLIVRGRMAQETNQLTNQKMSWAEVVKVAHLVVSDQKSQSPLEERIIGDLEDMGSGKNEISPELVVNGSSETFCPNLVDESGVKSKEKPYKDPTLLDEAYGEMPGKYQIHAGIWKLGK</sequence>
<evidence type="ECO:0000313" key="2">
    <source>
        <dbReference type="Proteomes" id="UP001396334"/>
    </source>
</evidence>